<keyword evidence="1" id="KW-1185">Reference proteome</keyword>
<dbReference type="Proteomes" id="UP001652625">
    <property type="component" value="Chromosome 05"/>
</dbReference>
<reference evidence="2" key="1">
    <citation type="submission" date="2025-08" db="UniProtKB">
        <authorList>
            <consortium name="RefSeq"/>
        </authorList>
    </citation>
    <scope>IDENTIFICATION</scope>
</reference>
<name>A0ABM4BUW4_HYDVU</name>
<accession>A0ABM4BUW4</accession>
<evidence type="ECO:0000313" key="2">
    <source>
        <dbReference type="RefSeq" id="XP_065652978.1"/>
    </source>
</evidence>
<evidence type="ECO:0000313" key="1">
    <source>
        <dbReference type="Proteomes" id="UP001652625"/>
    </source>
</evidence>
<dbReference type="GeneID" id="136080289"/>
<organism evidence="1 2">
    <name type="scientific">Hydra vulgaris</name>
    <name type="common">Hydra</name>
    <name type="synonym">Hydra attenuata</name>
    <dbReference type="NCBI Taxonomy" id="6087"/>
    <lineage>
        <taxon>Eukaryota</taxon>
        <taxon>Metazoa</taxon>
        <taxon>Cnidaria</taxon>
        <taxon>Hydrozoa</taxon>
        <taxon>Hydroidolina</taxon>
        <taxon>Anthoathecata</taxon>
        <taxon>Aplanulata</taxon>
        <taxon>Hydridae</taxon>
        <taxon>Hydra</taxon>
    </lineage>
</organism>
<proteinExistence type="predicted"/>
<dbReference type="RefSeq" id="XP_065652978.1">
    <property type="nucleotide sequence ID" value="XM_065796906.1"/>
</dbReference>
<gene>
    <name evidence="2" type="primary">LOC136080289</name>
</gene>
<sequence length="183" mass="20961">MYSPSLTRRRNEAMKKRRRLIENKSIVSGYLEYPALLKVKKKKEDPSLYKFFNENKLFCELQFGFGTNYSTSLALLNLTEKVKDSLDEGMFGCGIFIDLQKAFDTVDIDILLYKLSYYGIRGVSNSWFKSFLTNRNQLVSISGMSSDLNDIKIGSTDEEIENSCVITSKSRVFPLTKNIIAKL</sequence>
<dbReference type="PANTHER" id="PTHR33332">
    <property type="entry name" value="REVERSE TRANSCRIPTASE DOMAIN-CONTAINING PROTEIN"/>
    <property type="match status" value="1"/>
</dbReference>
<protein>
    <submittedName>
        <fullName evidence="2">Uncharacterized protein LOC136080289</fullName>
    </submittedName>
</protein>